<dbReference type="Proteomes" id="UP000198372">
    <property type="component" value="Unassembled WGS sequence"/>
</dbReference>
<evidence type="ECO:0000256" key="5">
    <source>
        <dbReference type="ARBA" id="ARBA00022692"/>
    </source>
</evidence>
<feature type="region of interest" description="Disordered" evidence="8">
    <location>
        <begin position="96"/>
        <end position="116"/>
    </location>
</feature>
<dbReference type="PANTHER" id="PTHR46494:SF1">
    <property type="entry name" value="CORA FAMILY METAL ION TRANSPORTER (EUROFUNG)"/>
    <property type="match status" value="1"/>
</dbReference>
<evidence type="ECO:0000256" key="9">
    <source>
        <dbReference type="SAM" id="Phobius"/>
    </source>
</evidence>
<feature type="compositionally biased region" description="Polar residues" evidence="8">
    <location>
        <begin position="51"/>
        <end position="61"/>
    </location>
</feature>
<protein>
    <submittedName>
        <fullName evidence="10">BQ2448_1537 protein</fullName>
    </submittedName>
</protein>
<comment type="subcellular location">
    <subcellularLocation>
        <location evidence="1">Cell membrane</location>
        <topology evidence="1">Multi-pass membrane protein</topology>
    </subcellularLocation>
</comment>
<feature type="transmembrane region" description="Helical" evidence="9">
    <location>
        <begin position="646"/>
        <end position="668"/>
    </location>
</feature>
<keyword evidence="3" id="KW-0813">Transport</keyword>
<dbReference type="GO" id="GO:0050897">
    <property type="term" value="F:cobalt ion binding"/>
    <property type="evidence" value="ECO:0007669"/>
    <property type="project" value="TreeGrafter"/>
</dbReference>
<sequence>MTPPQILSLHHGAHANSNGGRRHQLGQLLPHQRRADSFDDQLAQRQAQAQGPHTDSISELDQPTGAVMSFDPGSSDSTRLSPFNDSFAASHRRKNHHAAAKKVAKESGQCQNRPPGIDARRIDLPKLHAPCVIQVVDCAKDVSGHQTFTRTSEPTARLNLWISSTMLRCGQFAQFRVFDNSTLAAFLEEPRPARSKLRYIHVNGLSWDVIKPLALKFDLHRLSLEDMIHHHGLSATRTSVASKADYFRQHLFVSLLMQNIVNDAEEVDEDVNAPFEPSTAPCPVRDARRSHLDEEHIVESPDHKFSDARHPSAEDHALLSHAEYVLALNEAFERLESASAPGPENGHELVYTTSTDLGPFFESPRTPSQATRFKQNERRAARWTVAELTKEAKVRISVEQLSVFLLDSTVISFSQDPGFHSQVSSVFDRMASQDDLIRDSEQPSMVLQALIDTVVDDALVIVDEFRDRLTRIEATVLAHPDDDDVRRLHILSSQLLLLKSTFSPLQLLISSLRTQDEAKYAATLHHDSTDPVNAKNRRGWITHQARLYLGDVLDHIENVLGDFELFSNMSENLISYAFNMSAQQTNSYMQALSVLSSCFLPLTFLSGYFGMNASAGSALYDVSNDFPMCLTVMSASERQPSSEGNATFWIIAVPVSVATVVLFSWTYIRTWFSAMKRNLMRLNHRRIVYKRDKAL</sequence>
<dbReference type="Gene3D" id="3.30.460.20">
    <property type="entry name" value="CorA soluble domain-like"/>
    <property type="match status" value="1"/>
</dbReference>
<evidence type="ECO:0000256" key="2">
    <source>
        <dbReference type="ARBA" id="ARBA00009765"/>
    </source>
</evidence>
<reference evidence="11" key="1">
    <citation type="submission" date="2016-09" db="EMBL/GenBank/DDBJ databases">
        <authorList>
            <person name="Jeantristanb JTB J.-T."/>
            <person name="Ricardo R."/>
        </authorList>
    </citation>
    <scope>NUCLEOTIDE SEQUENCE [LARGE SCALE GENOMIC DNA]</scope>
</reference>
<feature type="region of interest" description="Disordered" evidence="8">
    <location>
        <begin position="1"/>
        <end position="23"/>
    </location>
</feature>
<evidence type="ECO:0000313" key="11">
    <source>
        <dbReference type="Proteomes" id="UP000198372"/>
    </source>
</evidence>
<accession>A0A238FDQ1</accession>
<gene>
    <name evidence="10" type="ORF">BQ2448_1537</name>
</gene>
<comment type="similarity">
    <text evidence="2">Belongs to the CorA metal ion transporter (MIT) (TC 1.A.35) family.</text>
</comment>
<dbReference type="Pfam" id="PF01544">
    <property type="entry name" value="CorA"/>
    <property type="match status" value="1"/>
</dbReference>
<dbReference type="InterPro" id="IPR045861">
    <property type="entry name" value="CorA_cytoplasmic_dom"/>
</dbReference>
<organism evidence="10 11">
    <name type="scientific">Microbotryum intermedium</name>
    <dbReference type="NCBI Taxonomy" id="269621"/>
    <lineage>
        <taxon>Eukaryota</taxon>
        <taxon>Fungi</taxon>
        <taxon>Dikarya</taxon>
        <taxon>Basidiomycota</taxon>
        <taxon>Pucciniomycotina</taxon>
        <taxon>Microbotryomycetes</taxon>
        <taxon>Microbotryales</taxon>
        <taxon>Microbotryaceae</taxon>
        <taxon>Microbotryum</taxon>
    </lineage>
</organism>
<name>A0A238FDQ1_9BASI</name>
<dbReference type="Gene3D" id="1.20.58.340">
    <property type="entry name" value="Magnesium transport protein CorA, transmembrane region"/>
    <property type="match status" value="2"/>
</dbReference>
<dbReference type="STRING" id="269621.A0A238FDQ1"/>
<keyword evidence="4" id="KW-1003">Cell membrane</keyword>
<dbReference type="GO" id="GO:0015095">
    <property type="term" value="F:magnesium ion transmembrane transporter activity"/>
    <property type="evidence" value="ECO:0007669"/>
    <property type="project" value="TreeGrafter"/>
</dbReference>
<dbReference type="SUPFAM" id="SSF143865">
    <property type="entry name" value="CorA soluble domain-like"/>
    <property type="match status" value="1"/>
</dbReference>
<evidence type="ECO:0000256" key="6">
    <source>
        <dbReference type="ARBA" id="ARBA00022989"/>
    </source>
</evidence>
<evidence type="ECO:0000313" key="10">
    <source>
        <dbReference type="EMBL" id="SCV70143.1"/>
    </source>
</evidence>
<dbReference type="OrthoDB" id="165352at2759"/>
<keyword evidence="5 9" id="KW-0812">Transmembrane</keyword>
<evidence type="ECO:0000256" key="1">
    <source>
        <dbReference type="ARBA" id="ARBA00004651"/>
    </source>
</evidence>
<feature type="compositionally biased region" description="Low complexity" evidence="8">
    <location>
        <begin position="41"/>
        <end position="50"/>
    </location>
</feature>
<feature type="region of interest" description="Disordered" evidence="8">
    <location>
        <begin position="39"/>
        <end position="84"/>
    </location>
</feature>
<keyword evidence="11" id="KW-1185">Reference proteome</keyword>
<dbReference type="EMBL" id="FMSP01000005">
    <property type="protein sequence ID" value="SCV70143.1"/>
    <property type="molecule type" value="Genomic_DNA"/>
</dbReference>
<dbReference type="PANTHER" id="PTHR46494">
    <property type="entry name" value="CORA FAMILY METAL ION TRANSPORTER (EUROFUNG)"/>
    <property type="match status" value="1"/>
</dbReference>
<keyword evidence="7 9" id="KW-0472">Membrane</keyword>
<dbReference type="InterPro" id="IPR002523">
    <property type="entry name" value="MgTranspt_CorA/ZnTranspt_ZntB"/>
</dbReference>
<dbReference type="AlphaFoldDB" id="A0A238FDQ1"/>
<evidence type="ECO:0000256" key="4">
    <source>
        <dbReference type="ARBA" id="ARBA00022475"/>
    </source>
</evidence>
<dbReference type="GO" id="GO:0015087">
    <property type="term" value="F:cobalt ion transmembrane transporter activity"/>
    <property type="evidence" value="ECO:0007669"/>
    <property type="project" value="TreeGrafter"/>
</dbReference>
<evidence type="ECO:0000256" key="7">
    <source>
        <dbReference type="ARBA" id="ARBA00023136"/>
    </source>
</evidence>
<evidence type="ECO:0000256" key="8">
    <source>
        <dbReference type="SAM" id="MobiDB-lite"/>
    </source>
</evidence>
<keyword evidence="6 9" id="KW-1133">Transmembrane helix</keyword>
<dbReference type="InterPro" id="IPR045863">
    <property type="entry name" value="CorA_TM1_TM2"/>
</dbReference>
<dbReference type="GO" id="GO:0000287">
    <property type="term" value="F:magnesium ion binding"/>
    <property type="evidence" value="ECO:0007669"/>
    <property type="project" value="TreeGrafter"/>
</dbReference>
<dbReference type="GO" id="GO:0005886">
    <property type="term" value="C:plasma membrane"/>
    <property type="evidence" value="ECO:0007669"/>
    <property type="project" value="UniProtKB-SubCell"/>
</dbReference>
<proteinExistence type="inferred from homology"/>
<evidence type="ECO:0000256" key="3">
    <source>
        <dbReference type="ARBA" id="ARBA00022448"/>
    </source>
</evidence>
<dbReference type="SUPFAM" id="SSF144083">
    <property type="entry name" value="Magnesium transport protein CorA, transmembrane region"/>
    <property type="match status" value="1"/>
</dbReference>
<feature type="compositionally biased region" description="Polar residues" evidence="8">
    <location>
        <begin position="72"/>
        <end position="84"/>
    </location>
</feature>